<dbReference type="InterPro" id="IPR037523">
    <property type="entry name" value="VOC_core"/>
</dbReference>
<gene>
    <name evidence="2" type="ORF">ABZ071_19795</name>
</gene>
<evidence type="ECO:0000259" key="1">
    <source>
        <dbReference type="PROSITE" id="PS51819"/>
    </source>
</evidence>
<sequence length="123" mass="12964">MSIKGIKLITVPVSDQDAAKQFYVEQLGFEVSQDSQMGPMRWLEVAPKGSPVSFALLPSVLGVPVGGLKGVQLFTDDLDGDCESLRAAGVKVDGPNARPWGRDANFSDPDGNAFVLMSAPGGQ</sequence>
<name>A0ABV2VMU9_9ACTN</name>
<organism evidence="2 3">
    <name type="scientific">Micromonospora fulviviridis</name>
    <dbReference type="NCBI Taxonomy" id="47860"/>
    <lineage>
        <taxon>Bacteria</taxon>
        <taxon>Bacillati</taxon>
        <taxon>Actinomycetota</taxon>
        <taxon>Actinomycetes</taxon>
        <taxon>Micromonosporales</taxon>
        <taxon>Micromonosporaceae</taxon>
        <taxon>Micromonospora</taxon>
    </lineage>
</organism>
<protein>
    <submittedName>
        <fullName evidence="2">VOC family protein</fullName>
    </submittedName>
</protein>
<keyword evidence="3" id="KW-1185">Reference proteome</keyword>
<reference evidence="2 3" key="1">
    <citation type="submission" date="2024-06" db="EMBL/GenBank/DDBJ databases">
        <title>The Natural Products Discovery Center: Release of the First 8490 Sequenced Strains for Exploring Actinobacteria Biosynthetic Diversity.</title>
        <authorList>
            <person name="Kalkreuter E."/>
            <person name="Kautsar S.A."/>
            <person name="Yang D."/>
            <person name="Bader C.D."/>
            <person name="Teijaro C.N."/>
            <person name="Fluegel L."/>
            <person name="Davis C.M."/>
            <person name="Simpson J.R."/>
            <person name="Lauterbach L."/>
            <person name="Steele A.D."/>
            <person name="Gui C."/>
            <person name="Meng S."/>
            <person name="Li G."/>
            <person name="Viehrig K."/>
            <person name="Ye F."/>
            <person name="Su P."/>
            <person name="Kiefer A.F."/>
            <person name="Nichols A."/>
            <person name="Cepeda A.J."/>
            <person name="Yan W."/>
            <person name="Fan B."/>
            <person name="Jiang Y."/>
            <person name="Adhikari A."/>
            <person name="Zheng C.-J."/>
            <person name="Schuster L."/>
            <person name="Cowan T.M."/>
            <person name="Smanski M.J."/>
            <person name="Chevrette M.G."/>
            <person name="De Carvalho L.P.S."/>
            <person name="Shen B."/>
        </authorList>
    </citation>
    <scope>NUCLEOTIDE SEQUENCE [LARGE SCALE GENOMIC DNA]</scope>
    <source>
        <strain evidence="2 3">NPDC006286</strain>
    </source>
</reference>
<comment type="caution">
    <text evidence="2">The sequence shown here is derived from an EMBL/GenBank/DDBJ whole genome shotgun (WGS) entry which is preliminary data.</text>
</comment>
<evidence type="ECO:0000313" key="3">
    <source>
        <dbReference type="Proteomes" id="UP001550348"/>
    </source>
</evidence>
<feature type="domain" description="VOC" evidence="1">
    <location>
        <begin position="5"/>
        <end position="119"/>
    </location>
</feature>
<accession>A0ABV2VMU9</accession>
<dbReference type="PANTHER" id="PTHR36437:SF2">
    <property type="entry name" value="GLYOXALASE_BLEOMYCIN RESISTANCE PROTEIN_DIOXYGENASE"/>
    <property type="match status" value="1"/>
</dbReference>
<proteinExistence type="predicted"/>
<dbReference type="Gene3D" id="3.10.180.10">
    <property type="entry name" value="2,3-Dihydroxybiphenyl 1,2-Dioxygenase, domain 1"/>
    <property type="match status" value="1"/>
</dbReference>
<dbReference type="Proteomes" id="UP001550348">
    <property type="component" value="Unassembled WGS sequence"/>
</dbReference>
<dbReference type="RefSeq" id="WP_107077119.1">
    <property type="nucleotide sequence ID" value="NZ_JBEXRX010000060.1"/>
</dbReference>
<dbReference type="PROSITE" id="PS51819">
    <property type="entry name" value="VOC"/>
    <property type="match status" value="1"/>
</dbReference>
<dbReference type="InterPro" id="IPR004360">
    <property type="entry name" value="Glyas_Fos-R_dOase_dom"/>
</dbReference>
<evidence type="ECO:0000313" key="2">
    <source>
        <dbReference type="EMBL" id="MEU0154134.1"/>
    </source>
</evidence>
<dbReference type="PANTHER" id="PTHR36437">
    <property type="entry name" value="GLYOXALASE/BLEOMYCIN RESISTANCE PROTEIN/DIOXYGENASE"/>
    <property type="match status" value="1"/>
</dbReference>
<dbReference type="SUPFAM" id="SSF54593">
    <property type="entry name" value="Glyoxalase/Bleomycin resistance protein/Dihydroxybiphenyl dioxygenase"/>
    <property type="match status" value="1"/>
</dbReference>
<dbReference type="Pfam" id="PF00903">
    <property type="entry name" value="Glyoxalase"/>
    <property type="match status" value="1"/>
</dbReference>
<dbReference type="CDD" id="cd07263">
    <property type="entry name" value="VOC_like"/>
    <property type="match status" value="1"/>
</dbReference>
<dbReference type="InterPro" id="IPR029068">
    <property type="entry name" value="Glyas_Bleomycin-R_OHBP_Dase"/>
</dbReference>
<dbReference type="EMBL" id="JBEXRX010000060">
    <property type="protein sequence ID" value="MEU0154134.1"/>
    <property type="molecule type" value="Genomic_DNA"/>
</dbReference>